<evidence type="ECO:0000313" key="11">
    <source>
        <dbReference type="Proteomes" id="UP000183557"/>
    </source>
</evidence>
<dbReference type="GO" id="GO:0046942">
    <property type="term" value="P:carboxylic acid transport"/>
    <property type="evidence" value="ECO:0007669"/>
    <property type="project" value="UniProtKB-ARBA"/>
</dbReference>
<evidence type="ECO:0000256" key="1">
    <source>
        <dbReference type="ARBA" id="ARBA00004141"/>
    </source>
</evidence>
<evidence type="ECO:0000256" key="6">
    <source>
        <dbReference type="ARBA" id="ARBA00022989"/>
    </source>
</evidence>
<protein>
    <submittedName>
        <fullName evidence="10">Solute:Na+ symporter, SSS family</fullName>
    </submittedName>
</protein>
<dbReference type="RefSeq" id="WP_244151626.1">
    <property type="nucleotide sequence ID" value="NZ_FOSB01000011.1"/>
</dbReference>
<evidence type="ECO:0000313" key="10">
    <source>
        <dbReference type="EMBL" id="SFK31295.1"/>
    </source>
</evidence>
<gene>
    <name evidence="10" type="ORF">SAMN04487936_11112</name>
</gene>
<dbReference type="AlphaFoldDB" id="A0A1I3YHL2"/>
<feature type="transmembrane region" description="Helical" evidence="9">
    <location>
        <begin position="6"/>
        <end position="24"/>
    </location>
</feature>
<evidence type="ECO:0000256" key="4">
    <source>
        <dbReference type="ARBA" id="ARBA00022475"/>
    </source>
</evidence>
<dbReference type="EMBL" id="FOSB01000011">
    <property type="protein sequence ID" value="SFK31295.1"/>
    <property type="molecule type" value="Genomic_DNA"/>
</dbReference>
<dbReference type="PANTHER" id="PTHR48086:SF7">
    <property type="entry name" value="SODIUM-SOLUTE SYMPORTER-RELATED"/>
    <property type="match status" value="1"/>
</dbReference>
<dbReference type="InterPro" id="IPR018212">
    <property type="entry name" value="Na/solute_symporter_CS"/>
</dbReference>
<dbReference type="PROSITE" id="PS00456">
    <property type="entry name" value="NA_SOLUT_SYMP_1"/>
    <property type="match status" value="1"/>
</dbReference>
<keyword evidence="7 9" id="KW-0472">Membrane</keyword>
<dbReference type="GO" id="GO:0022857">
    <property type="term" value="F:transmembrane transporter activity"/>
    <property type="evidence" value="ECO:0007669"/>
    <property type="project" value="InterPro"/>
</dbReference>
<feature type="transmembrane region" description="Helical" evidence="9">
    <location>
        <begin position="115"/>
        <end position="137"/>
    </location>
</feature>
<evidence type="ECO:0000256" key="3">
    <source>
        <dbReference type="ARBA" id="ARBA00022448"/>
    </source>
</evidence>
<dbReference type="Proteomes" id="UP000183557">
    <property type="component" value="Unassembled WGS sequence"/>
</dbReference>
<dbReference type="GO" id="GO:0005886">
    <property type="term" value="C:plasma membrane"/>
    <property type="evidence" value="ECO:0007669"/>
    <property type="project" value="TreeGrafter"/>
</dbReference>
<feature type="transmembrane region" description="Helical" evidence="9">
    <location>
        <begin position="409"/>
        <end position="427"/>
    </location>
</feature>
<keyword evidence="4" id="KW-1003">Cell membrane</keyword>
<dbReference type="InterPro" id="IPR038377">
    <property type="entry name" value="Na/Glc_symporter_sf"/>
</dbReference>
<dbReference type="InterPro" id="IPR050277">
    <property type="entry name" value="Sodium:Solute_Symporter"/>
</dbReference>
<feature type="transmembrane region" description="Helical" evidence="9">
    <location>
        <begin position="352"/>
        <end position="374"/>
    </location>
</feature>
<comment type="subcellular location">
    <subcellularLocation>
        <location evidence="1">Membrane</location>
        <topology evidence="1">Multi-pass membrane protein</topology>
    </subcellularLocation>
</comment>
<feature type="transmembrane region" description="Helical" evidence="9">
    <location>
        <begin position="184"/>
        <end position="204"/>
    </location>
</feature>
<feature type="transmembrane region" description="Helical" evidence="9">
    <location>
        <begin position="216"/>
        <end position="240"/>
    </location>
</feature>
<feature type="transmembrane region" description="Helical" evidence="9">
    <location>
        <begin position="298"/>
        <end position="320"/>
    </location>
</feature>
<evidence type="ECO:0000256" key="7">
    <source>
        <dbReference type="ARBA" id="ARBA00023136"/>
    </source>
</evidence>
<dbReference type="InterPro" id="IPR001734">
    <property type="entry name" value="Na/solute_symporter"/>
</dbReference>
<evidence type="ECO:0000256" key="9">
    <source>
        <dbReference type="SAM" id="Phobius"/>
    </source>
</evidence>
<keyword evidence="11" id="KW-1185">Reference proteome</keyword>
<feature type="transmembrane region" description="Helical" evidence="9">
    <location>
        <begin position="380"/>
        <end position="402"/>
    </location>
</feature>
<keyword evidence="3" id="KW-0813">Transport</keyword>
<organism evidence="10 11">
    <name type="scientific">Halobacillus dabanensis</name>
    <dbReference type="NCBI Taxonomy" id="240302"/>
    <lineage>
        <taxon>Bacteria</taxon>
        <taxon>Bacillati</taxon>
        <taxon>Bacillota</taxon>
        <taxon>Bacilli</taxon>
        <taxon>Bacillales</taxon>
        <taxon>Bacillaceae</taxon>
        <taxon>Halobacillus</taxon>
    </lineage>
</organism>
<sequence>MSSSIQISAIVTYLLLMVALGIYFSKREVKTSEDFMVAGRRLPRLVLIGTLLATWVGSGTVVGSASFMYQHGPLASILSGLSGPIGIIILYFIADKARMLKKYTIPEMLEIRYGSLVRLIAAIFIILAYIGITSYQFIGGGYILSITTGLPIEIGTIITAVLVIFLATSGGLFSVAYTDFVSSLLIVFGFLLGLPFVLSAVGGFDGLASDLPDHALTWTGGLTAPQLLGYFLPPLLLILGDQNMYQRFSAAKDADTAKKSTIGFFIGDVGIKILTIIFATAAIVLYPNIMSDTSILQVAVSGVPISIGAIILSATVGFVITTGNSYLLSSAGNLVFDLYSRYSRKEVPERRLLTFSRLAVIAFGTFAYVLGAFFPSVLAIQMYSYTMYGAAITPSILASFLWKRATGAGALASIIMGGTATMFWELVLGKPLGWNSVLFSLPLSIIALIVVSLLTKNKKINIQYQTNSRSDQNESLSSFK</sequence>
<proteinExistence type="inferred from homology"/>
<feature type="transmembrane region" description="Helical" evidence="9">
    <location>
        <begin position="45"/>
        <end position="68"/>
    </location>
</feature>
<evidence type="ECO:0000256" key="2">
    <source>
        <dbReference type="ARBA" id="ARBA00006434"/>
    </source>
</evidence>
<dbReference type="PROSITE" id="PS50283">
    <property type="entry name" value="NA_SOLUT_SYMP_3"/>
    <property type="match status" value="1"/>
</dbReference>
<comment type="similarity">
    <text evidence="2 8">Belongs to the sodium:solute symporter (SSF) (TC 2.A.21) family.</text>
</comment>
<evidence type="ECO:0000256" key="5">
    <source>
        <dbReference type="ARBA" id="ARBA00022692"/>
    </source>
</evidence>
<name>A0A1I3YHL2_HALDA</name>
<accession>A0A1I3YHL2</accession>
<feature type="transmembrane region" description="Helical" evidence="9">
    <location>
        <begin position="74"/>
        <end position="94"/>
    </location>
</feature>
<feature type="transmembrane region" description="Helical" evidence="9">
    <location>
        <begin position="157"/>
        <end position="177"/>
    </location>
</feature>
<feature type="transmembrane region" description="Helical" evidence="9">
    <location>
        <begin position="433"/>
        <end position="454"/>
    </location>
</feature>
<keyword evidence="6 9" id="KW-1133">Transmembrane helix</keyword>
<dbReference type="Pfam" id="PF00474">
    <property type="entry name" value="SSF"/>
    <property type="match status" value="1"/>
</dbReference>
<dbReference type="PANTHER" id="PTHR48086">
    <property type="entry name" value="SODIUM/PROLINE SYMPORTER-RELATED"/>
    <property type="match status" value="1"/>
</dbReference>
<keyword evidence="5 9" id="KW-0812">Transmembrane</keyword>
<dbReference type="Gene3D" id="1.20.1730.10">
    <property type="entry name" value="Sodium/glucose cotransporter"/>
    <property type="match status" value="1"/>
</dbReference>
<reference evidence="11" key="1">
    <citation type="submission" date="2016-10" db="EMBL/GenBank/DDBJ databases">
        <authorList>
            <person name="Varghese N."/>
            <person name="Submissions S."/>
        </authorList>
    </citation>
    <scope>NUCLEOTIDE SEQUENCE [LARGE SCALE GENOMIC DNA]</scope>
    <source>
        <strain evidence="11">CGMCC 1.3704</strain>
    </source>
</reference>
<evidence type="ECO:0000256" key="8">
    <source>
        <dbReference type="RuleBase" id="RU362091"/>
    </source>
</evidence>
<dbReference type="CDD" id="cd10322">
    <property type="entry name" value="SLC5sbd"/>
    <property type="match status" value="1"/>
</dbReference>
<feature type="transmembrane region" description="Helical" evidence="9">
    <location>
        <begin position="261"/>
        <end position="286"/>
    </location>
</feature>